<protein>
    <submittedName>
        <fullName evidence="2">Uncharacterized protein</fullName>
    </submittedName>
</protein>
<feature type="region of interest" description="Disordered" evidence="1">
    <location>
        <begin position="1"/>
        <end position="26"/>
    </location>
</feature>
<dbReference type="HOGENOM" id="CLU_167320_0_0_2"/>
<dbReference type="STRING" id="694430.Natoc_3234"/>
<accession>L0K0Z8</accession>
<evidence type="ECO:0000313" key="2">
    <source>
        <dbReference type="EMBL" id="AGB38972.1"/>
    </source>
</evidence>
<reference evidence="2 3" key="1">
    <citation type="submission" date="2012-11" db="EMBL/GenBank/DDBJ databases">
        <title>FINISHED of Natronococcus occultus SP4, DSM 3396.</title>
        <authorList>
            <consortium name="DOE Joint Genome Institute"/>
            <person name="Eisen J."/>
            <person name="Huntemann M."/>
            <person name="Wei C.-L."/>
            <person name="Han J."/>
            <person name="Detter J.C."/>
            <person name="Han C."/>
            <person name="Tapia R."/>
            <person name="Chen A."/>
            <person name="Kyrpides N."/>
            <person name="Mavromatis K."/>
            <person name="Markowitz V."/>
            <person name="Szeto E."/>
            <person name="Ivanova N."/>
            <person name="Mikhailova N."/>
            <person name="Ovchinnikova G."/>
            <person name="Pagani I."/>
            <person name="Pati A."/>
            <person name="Goodwin L."/>
            <person name="Nordberg H.P."/>
            <person name="Cantor M.N."/>
            <person name="Hua S.X."/>
            <person name="Woyke T."/>
            <person name="Eisen J."/>
            <person name="Klenk H.-P."/>
            <person name="Klenk H.-P."/>
        </authorList>
    </citation>
    <scope>NUCLEOTIDE SEQUENCE [LARGE SCALE GENOMIC DNA]</scope>
    <source>
        <strain evidence="2 3">SP4</strain>
    </source>
</reference>
<dbReference type="EMBL" id="CP003929">
    <property type="protein sequence ID" value="AGB38972.1"/>
    <property type="molecule type" value="Genomic_DNA"/>
</dbReference>
<evidence type="ECO:0000313" key="3">
    <source>
        <dbReference type="Proteomes" id="UP000010878"/>
    </source>
</evidence>
<proteinExistence type="predicted"/>
<dbReference type="OrthoDB" id="170784at2157"/>
<dbReference type="eggNOG" id="arCOG10859">
    <property type="taxonomic scope" value="Archaea"/>
</dbReference>
<organism evidence="2 3">
    <name type="scientific">Natronococcus occultus SP4</name>
    <dbReference type="NCBI Taxonomy" id="694430"/>
    <lineage>
        <taxon>Archaea</taxon>
        <taxon>Methanobacteriati</taxon>
        <taxon>Methanobacteriota</taxon>
        <taxon>Stenosarchaea group</taxon>
        <taxon>Halobacteria</taxon>
        <taxon>Halobacteriales</taxon>
        <taxon>Natrialbaceae</taxon>
        <taxon>Natronococcus</taxon>
    </lineage>
</organism>
<name>L0K0Z8_9EURY</name>
<sequence length="118" mass="13440">MCDRNGPRGCAGEDGEPTTPQLRADDVLAGSNGSYYTGWEVRRRLRAGEWQRRLRQADPDRLLVETDAGAALLLAAIDPEALPARTEVRIEGEAVRVVRRRYRWSRHQNRQYGRPDPQ</sequence>
<dbReference type="AlphaFoldDB" id="L0K0Z8"/>
<dbReference type="RefSeq" id="WP_015322411.1">
    <property type="nucleotide sequence ID" value="NC_019974.1"/>
</dbReference>
<keyword evidence="3" id="KW-1185">Reference proteome</keyword>
<dbReference type="GeneID" id="14403621"/>
<gene>
    <name evidence="2" type="ORF">Natoc_3234</name>
</gene>
<dbReference type="KEGG" id="nou:Natoc_3234"/>
<dbReference type="Proteomes" id="UP000010878">
    <property type="component" value="Chromosome"/>
</dbReference>
<evidence type="ECO:0000256" key="1">
    <source>
        <dbReference type="SAM" id="MobiDB-lite"/>
    </source>
</evidence>